<reference evidence="1 2" key="1">
    <citation type="submission" date="2018-10" db="EMBL/GenBank/DDBJ databases">
        <title>Sequencing the genomes of 1000 actinobacteria strains.</title>
        <authorList>
            <person name="Klenk H.-P."/>
        </authorList>
    </citation>
    <scope>NUCLEOTIDE SEQUENCE [LARGE SCALE GENOMIC DNA]</scope>
    <source>
        <strain evidence="1 2">DSM 17894</strain>
    </source>
</reference>
<gene>
    <name evidence="1" type="ORF">C8E83_1294</name>
</gene>
<protein>
    <recommendedName>
        <fullName evidence="3">PH (Pleckstrin Homology) domain-containing protein</fullName>
    </recommendedName>
</protein>
<dbReference type="RefSeq" id="WP_121368961.1">
    <property type="nucleotide sequence ID" value="NZ_RBKS01000001.1"/>
</dbReference>
<organism evidence="1 2">
    <name type="scientific">Frondihabitans australicus</name>
    <dbReference type="NCBI Taxonomy" id="386892"/>
    <lineage>
        <taxon>Bacteria</taxon>
        <taxon>Bacillati</taxon>
        <taxon>Actinomycetota</taxon>
        <taxon>Actinomycetes</taxon>
        <taxon>Micrococcales</taxon>
        <taxon>Microbacteriaceae</taxon>
        <taxon>Frondihabitans</taxon>
    </lineage>
</organism>
<comment type="caution">
    <text evidence="1">The sequence shown here is derived from an EMBL/GenBank/DDBJ whole genome shotgun (WGS) entry which is preliminary data.</text>
</comment>
<sequence length="122" mass="13407">MSALPDRGDWGGLLWSAKPFSVGIRETIAVNASAPFPRGVALYENGILLRSLATKVFVSRIDITEIHRGPGYVRIVWGAGGHRASAVVNDLWRIRRTVAALREHGFDVQGGRAKNDSSWRAR</sequence>
<dbReference type="AlphaFoldDB" id="A0A495IGI2"/>
<dbReference type="Proteomes" id="UP000280008">
    <property type="component" value="Unassembled WGS sequence"/>
</dbReference>
<proteinExistence type="predicted"/>
<evidence type="ECO:0000313" key="1">
    <source>
        <dbReference type="EMBL" id="RKR74186.1"/>
    </source>
</evidence>
<evidence type="ECO:0000313" key="2">
    <source>
        <dbReference type="Proteomes" id="UP000280008"/>
    </source>
</evidence>
<name>A0A495IGI2_9MICO</name>
<keyword evidence="2" id="KW-1185">Reference proteome</keyword>
<accession>A0A495IGI2</accession>
<dbReference type="EMBL" id="RBKS01000001">
    <property type="protein sequence ID" value="RKR74186.1"/>
    <property type="molecule type" value="Genomic_DNA"/>
</dbReference>
<evidence type="ECO:0008006" key="3">
    <source>
        <dbReference type="Google" id="ProtNLM"/>
    </source>
</evidence>